<keyword evidence="4" id="KW-1185">Reference proteome</keyword>
<comment type="caution">
    <text evidence="3">The sequence shown here is derived from an EMBL/GenBank/DDBJ whole genome shotgun (WGS) entry which is preliminary data.</text>
</comment>
<keyword evidence="2" id="KW-0472">Membrane</keyword>
<feature type="compositionally biased region" description="Basic residues" evidence="1">
    <location>
        <begin position="1"/>
        <end position="15"/>
    </location>
</feature>
<feature type="transmembrane region" description="Helical" evidence="2">
    <location>
        <begin position="189"/>
        <end position="211"/>
    </location>
</feature>
<proteinExistence type="predicted"/>
<reference evidence="3" key="1">
    <citation type="submission" date="2023-10" db="EMBL/GenBank/DDBJ databases">
        <authorList>
            <person name="Chen Y."/>
            <person name="Shah S."/>
            <person name="Dougan E. K."/>
            <person name="Thang M."/>
            <person name="Chan C."/>
        </authorList>
    </citation>
    <scope>NUCLEOTIDE SEQUENCE [LARGE SCALE GENOMIC DNA]</scope>
</reference>
<keyword evidence="2" id="KW-0812">Transmembrane</keyword>
<evidence type="ECO:0000256" key="1">
    <source>
        <dbReference type="SAM" id="MobiDB-lite"/>
    </source>
</evidence>
<protein>
    <submittedName>
        <fullName evidence="3">Uncharacterized protein</fullName>
    </submittedName>
</protein>
<feature type="region of interest" description="Disordered" evidence="1">
    <location>
        <begin position="1"/>
        <end position="21"/>
    </location>
</feature>
<evidence type="ECO:0000256" key="2">
    <source>
        <dbReference type="SAM" id="Phobius"/>
    </source>
</evidence>
<evidence type="ECO:0000313" key="3">
    <source>
        <dbReference type="EMBL" id="CAK0805460.1"/>
    </source>
</evidence>
<name>A0ABN9QKQ1_9DINO</name>
<evidence type="ECO:0000313" key="4">
    <source>
        <dbReference type="Proteomes" id="UP001189429"/>
    </source>
</evidence>
<gene>
    <name evidence="3" type="ORF">PCOR1329_LOCUS11958</name>
</gene>
<keyword evidence="2" id="KW-1133">Transmembrane helix</keyword>
<feature type="non-terminal residue" evidence="3">
    <location>
        <position position="1"/>
    </location>
</feature>
<dbReference type="EMBL" id="CAUYUJ010003462">
    <property type="protein sequence ID" value="CAK0805460.1"/>
    <property type="molecule type" value="Genomic_DNA"/>
</dbReference>
<accession>A0ABN9QKQ1</accession>
<organism evidence="3 4">
    <name type="scientific">Prorocentrum cordatum</name>
    <dbReference type="NCBI Taxonomy" id="2364126"/>
    <lineage>
        <taxon>Eukaryota</taxon>
        <taxon>Sar</taxon>
        <taxon>Alveolata</taxon>
        <taxon>Dinophyceae</taxon>
        <taxon>Prorocentrales</taxon>
        <taxon>Prorocentraceae</taxon>
        <taxon>Prorocentrum</taxon>
    </lineage>
</organism>
<feature type="non-terminal residue" evidence="3">
    <location>
        <position position="228"/>
    </location>
</feature>
<dbReference type="Proteomes" id="UP001189429">
    <property type="component" value="Unassembled WGS sequence"/>
</dbReference>
<sequence>AGAMGRRRSGGRRRGGLPQSDGPRGALRLWLGAVWAGASGAEGMALTNLDLKSQRLIFPLQQNMELAPGALVTVNVSNASPAKGATLVVVNSQQMLAIVDSWTLAQKEGRALSPYVFSYWRCPFRDTHRCDARLRIHAPGPDRYSVVVLNAHGETLEIEGSVAYVNPGGQHLPLQYAHVDRTMWGTHCAFLALFAVVAAHFLMDVLWCGILGTRYSATRLLAPHALFA</sequence>